<feature type="region of interest" description="Disordered" evidence="4">
    <location>
        <begin position="621"/>
        <end position="673"/>
    </location>
</feature>
<dbReference type="GeneID" id="120273233"/>
<reference evidence="7" key="1">
    <citation type="submission" date="2025-08" db="UniProtKB">
        <authorList>
            <consortium name="RefSeq"/>
        </authorList>
    </citation>
    <scope>IDENTIFICATION</scope>
</reference>
<dbReference type="PANTHER" id="PTHR34418:SF3">
    <property type="entry name" value="NUCLEAR PORE COMPLEX PROTEIN NUP214"/>
    <property type="match status" value="1"/>
</dbReference>
<dbReference type="RefSeq" id="XP_039135798.1">
    <property type="nucleotide sequence ID" value="XM_039279864.1"/>
</dbReference>
<evidence type="ECO:0000313" key="6">
    <source>
        <dbReference type="Proteomes" id="UP001515500"/>
    </source>
</evidence>
<evidence type="ECO:0000256" key="2">
    <source>
        <dbReference type="ARBA" id="ARBA00022448"/>
    </source>
</evidence>
<dbReference type="InterPro" id="IPR015943">
    <property type="entry name" value="WD40/YVTN_repeat-like_dom_sf"/>
</dbReference>
<evidence type="ECO:0000256" key="4">
    <source>
        <dbReference type="SAM" id="MobiDB-lite"/>
    </source>
</evidence>
<evidence type="ECO:0000256" key="1">
    <source>
        <dbReference type="ARBA" id="ARBA00004123"/>
    </source>
</evidence>
<dbReference type="Proteomes" id="UP001515500">
    <property type="component" value="Chromosome 12"/>
</dbReference>
<dbReference type="AlphaFoldDB" id="A0AB40CBU5"/>
<keyword evidence="6" id="KW-1185">Reference proteome</keyword>
<evidence type="ECO:0000313" key="7">
    <source>
        <dbReference type="RefSeq" id="XP_039135798.1"/>
    </source>
</evidence>
<feature type="compositionally biased region" description="Low complexity" evidence="4">
    <location>
        <begin position="650"/>
        <end position="659"/>
    </location>
</feature>
<proteinExistence type="predicted"/>
<keyword evidence="3" id="KW-0539">Nucleus</keyword>
<dbReference type="SUPFAM" id="SSF117289">
    <property type="entry name" value="Nucleoporin domain"/>
    <property type="match status" value="1"/>
</dbReference>
<accession>A0AB40CBU5</accession>
<gene>
    <name evidence="7" type="primary">LOC120273233</name>
</gene>
<name>A0AB40CBU5_DIOCR</name>
<keyword evidence="2" id="KW-0813">Transport</keyword>
<sequence length="825" mass="90304">MARVVELDEEIERDVDGVGDVLFSRLGEPVPLTFPPSPFDLSDPPRNPIAISFSARLLFVASSQGFMVAETPEVIRMAKEIKEKGEGPSVLDSCFLDVKIGKVSILALSVDSLWLAAVVGCDVKFYSVENLRNKESTFSFLCSIKSGVVKDFLWQKNTGNAFAILSSDGSLQLGQLQAPLKDVMNNIDAVDWSENGAFIAVARKNTLSIWSLDMKEQCQMKLLFQSWSDATDSECSIKVDSITWLRNNSIVIGCVRVYEDGKEEGYLVQVVAVGELEFSERSSKPVVFSFPDLFEDTSDDILPSGCGPYLFASYLKHLGLMLASFKKAIGAHLLLLRWSLDGDRREAVSLEYENEIYTPRIDLQENGNDNLILGFVVDQTPSNEKVRVKIEAEFKEVFPNCTLWCLTSEGKLILFHILRTSDDSYTPDTSSSEDYKSVTERTSAAISLKHQWPAVTLGPLGLNDSAKVKESEPLQRLEKVSHANDIVLTGKEVEGSSNSNARLSPVQTLNAEKLPVVSSRMQDPGLTLSISAKTSIQELSSCPPGQTVSTTLPVGNLSNEAFTTMQVGTRVLGQNVEKELAGSTGSQGASFGSQSTGKLGFTNNFSAKSSSALDRSVLGGNTHSAKIGSENKLPSSQHGPISDDSLPGRKPFSWKVSSSSPPPPVFSENKAIQSEGSKSFLVKKGSPEPLPVMHKPLPIMPQSSMPGKSLNFKTQPSLSNSRNPRCPWMAEPEPELSKQFYNGKDMANELDKLLSFIEREGGFRDACTISQESLLSTLGDGLKNLSIKSQVHKNKIEKQLLEIQQLQNKMLQGMTDTALKFSWHA</sequence>
<dbReference type="GO" id="GO:0005634">
    <property type="term" value="C:nucleus"/>
    <property type="evidence" value="ECO:0007669"/>
    <property type="project" value="UniProtKB-SubCell"/>
</dbReference>
<evidence type="ECO:0000259" key="5">
    <source>
        <dbReference type="Pfam" id="PF16755"/>
    </source>
</evidence>
<evidence type="ECO:0000256" key="3">
    <source>
        <dbReference type="ARBA" id="ARBA00023242"/>
    </source>
</evidence>
<organism evidence="6 7">
    <name type="scientific">Dioscorea cayennensis subsp. rotundata</name>
    <name type="common">White Guinea yam</name>
    <name type="synonym">Dioscorea rotundata</name>
    <dbReference type="NCBI Taxonomy" id="55577"/>
    <lineage>
        <taxon>Eukaryota</taxon>
        <taxon>Viridiplantae</taxon>
        <taxon>Streptophyta</taxon>
        <taxon>Embryophyta</taxon>
        <taxon>Tracheophyta</taxon>
        <taxon>Spermatophyta</taxon>
        <taxon>Magnoliopsida</taxon>
        <taxon>Liliopsida</taxon>
        <taxon>Dioscoreales</taxon>
        <taxon>Dioscoreaceae</taxon>
        <taxon>Dioscorea</taxon>
    </lineage>
</organism>
<comment type="subcellular location">
    <subcellularLocation>
        <location evidence="1">Nucleus</location>
    </subcellularLocation>
</comment>
<dbReference type="GO" id="GO:0006405">
    <property type="term" value="P:RNA export from nucleus"/>
    <property type="evidence" value="ECO:0007669"/>
    <property type="project" value="InterPro"/>
</dbReference>
<dbReference type="Gene3D" id="2.130.10.10">
    <property type="entry name" value="YVTN repeat-like/Quinoprotein amine dehydrogenase"/>
    <property type="match status" value="1"/>
</dbReference>
<dbReference type="Pfam" id="PF16755">
    <property type="entry name" value="Beta-prop_NUP159_NUP214"/>
    <property type="match status" value="1"/>
</dbReference>
<dbReference type="InterPro" id="IPR044694">
    <property type="entry name" value="NUP214"/>
</dbReference>
<dbReference type="PANTHER" id="PTHR34418">
    <property type="entry name" value="NUCLEAR PORE COMPLEX PROTEIN NUP214 ISOFORM X1"/>
    <property type="match status" value="1"/>
</dbReference>
<feature type="domain" description="Nucleoporin Nup159/Nup146 N-terminal" evidence="5">
    <location>
        <begin position="54"/>
        <end position="252"/>
    </location>
</feature>
<dbReference type="InterPro" id="IPR039462">
    <property type="entry name" value="Nup159/Nup146_N"/>
</dbReference>
<protein>
    <submittedName>
        <fullName evidence="7">Nuclear pore complex protein NUP214-like</fullName>
    </submittedName>
</protein>
<dbReference type="GO" id="GO:0017056">
    <property type="term" value="F:structural constituent of nuclear pore"/>
    <property type="evidence" value="ECO:0007669"/>
    <property type="project" value="InterPro"/>
</dbReference>